<dbReference type="STRING" id="1801663.A2175_00105"/>
<feature type="transmembrane region" description="Helical" evidence="1">
    <location>
        <begin position="149"/>
        <end position="169"/>
    </location>
</feature>
<dbReference type="EMBL" id="MHLY01000007">
    <property type="protein sequence ID" value="OGZ18685.1"/>
    <property type="molecule type" value="Genomic_DNA"/>
</dbReference>
<dbReference type="AlphaFoldDB" id="A0A1G2DYS3"/>
<protein>
    <recommendedName>
        <fullName evidence="4">EamA domain-containing protein</fullName>
    </recommendedName>
</protein>
<feature type="transmembrane region" description="Helical" evidence="1">
    <location>
        <begin position="175"/>
        <end position="195"/>
    </location>
</feature>
<keyword evidence="1" id="KW-1133">Transmembrane helix</keyword>
<feature type="transmembrane region" description="Helical" evidence="1">
    <location>
        <begin position="281"/>
        <end position="301"/>
    </location>
</feature>
<gene>
    <name evidence="2" type="ORF">A2175_00105</name>
</gene>
<keyword evidence="1" id="KW-0472">Membrane</keyword>
<feature type="transmembrane region" description="Helical" evidence="1">
    <location>
        <begin position="6"/>
        <end position="25"/>
    </location>
</feature>
<evidence type="ECO:0000256" key="1">
    <source>
        <dbReference type="SAM" id="Phobius"/>
    </source>
</evidence>
<keyword evidence="1" id="KW-0812">Transmembrane</keyword>
<reference evidence="2 3" key="1">
    <citation type="journal article" date="2016" name="Nat. Commun.">
        <title>Thousands of microbial genomes shed light on interconnected biogeochemical processes in an aquifer system.</title>
        <authorList>
            <person name="Anantharaman K."/>
            <person name="Brown C.T."/>
            <person name="Hug L.A."/>
            <person name="Sharon I."/>
            <person name="Castelle C.J."/>
            <person name="Probst A.J."/>
            <person name="Thomas B.C."/>
            <person name="Singh A."/>
            <person name="Wilkins M.J."/>
            <person name="Karaoz U."/>
            <person name="Brodie E.L."/>
            <person name="Williams K.H."/>
            <person name="Hubbard S.S."/>
            <person name="Banfield J.F."/>
        </authorList>
    </citation>
    <scope>NUCLEOTIDE SEQUENCE [LARGE SCALE GENOMIC DNA]</scope>
</reference>
<feature type="transmembrane region" description="Helical" evidence="1">
    <location>
        <begin position="63"/>
        <end position="81"/>
    </location>
</feature>
<dbReference type="Proteomes" id="UP000176755">
    <property type="component" value="Unassembled WGS sequence"/>
</dbReference>
<evidence type="ECO:0000313" key="2">
    <source>
        <dbReference type="EMBL" id="OGZ18685.1"/>
    </source>
</evidence>
<feature type="transmembrane region" description="Helical" evidence="1">
    <location>
        <begin position="37"/>
        <end position="57"/>
    </location>
</feature>
<accession>A0A1G2DYS3</accession>
<feature type="transmembrane region" description="Helical" evidence="1">
    <location>
        <begin position="241"/>
        <end position="269"/>
    </location>
</feature>
<evidence type="ECO:0000313" key="3">
    <source>
        <dbReference type="Proteomes" id="UP000176755"/>
    </source>
</evidence>
<evidence type="ECO:0008006" key="4">
    <source>
        <dbReference type="Google" id="ProtNLM"/>
    </source>
</evidence>
<feature type="transmembrane region" description="Helical" evidence="1">
    <location>
        <begin position="118"/>
        <end position="137"/>
    </location>
</feature>
<organism evidence="2 3">
    <name type="scientific">Candidatus Nealsonbacteria bacterium RBG_13_42_11</name>
    <dbReference type="NCBI Taxonomy" id="1801663"/>
    <lineage>
        <taxon>Bacteria</taxon>
        <taxon>Candidatus Nealsoniibacteriota</taxon>
    </lineage>
</organism>
<sequence>MLWLIITISAYFILAVVFLIDKYLLVGPIPNPKIYAFYVGVLGIFVLLIVPFIGFYFPNSFEFFLALISGASFTYGIYWFFKALKLFESSRIVPAVGGILPIFTFLLIFIFSKGKETLTALGFLSFILLILGSFLITYEKTKEISLKSLKMSLVAAFLFALSFVSAKYIYLSAPFLVGLVWIRIGGCLAALTFLLSRGLWEEIFKEKITFQRKTFLIFISNQAAGAGGNILQNWAVALAPLIYVAFINALQGIQYVFLLIFTVLLSLKFPRLLKEEVSKTVLFQKIAAILLIGGGLVLLAIR</sequence>
<feature type="transmembrane region" description="Helical" evidence="1">
    <location>
        <begin position="215"/>
        <end position="235"/>
    </location>
</feature>
<name>A0A1G2DYS3_9BACT</name>
<comment type="caution">
    <text evidence="2">The sequence shown here is derived from an EMBL/GenBank/DDBJ whole genome shotgun (WGS) entry which is preliminary data.</text>
</comment>
<proteinExistence type="predicted"/>
<feature type="transmembrane region" description="Helical" evidence="1">
    <location>
        <begin position="93"/>
        <end position="112"/>
    </location>
</feature>